<protein>
    <recommendedName>
        <fullName evidence="4 12">UDP-3-O-acyl-N-acetylglucosamine deacetylase</fullName>
        <shortName evidence="12">UDP-3-O-acyl-GlcNAc deacetylase</shortName>
        <ecNumber evidence="4 12">3.5.1.108</ecNumber>
    </recommendedName>
    <alternativeName>
        <fullName evidence="12">UDP-3-O-[R-3-hydroxymyristoyl]-N-acetylglucosamine deacetylase</fullName>
    </alternativeName>
</protein>
<evidence type="ECO:0000256" key="2">
    <source>
        <dbReference type="ARBA" id="ARBA00002923"/>
    </source>
</evidence>
<comment type="pathway">
    <text evidence="3 12">Glycolipid biosynthesis; lipid IV(A) biosynthesis; lipid IV(A) from (3R)-3-hydroxytetradecanoyl-[acyl-carrier-protein] and UDP-N-acetyl-alpha-D-glucosamine: step 2/6.</text>
</comment>
<evidence type="ECO:0000313" key="14">
    <source>
        <dbReference type="Proteomes" id="UP000032233"/>
    </source>
</evidence>
<dbReference type="FunCoup" id="A0A0D2HXU7">
    <property type="interactions" value="402"/>
</dbReference>
<keyword evidence="7 12" id="KW-0479">Metal-binding</keyword>
<dbReference type="SUPFAM" id="SSF54211">
    <property type="entry name" value="Ribosomal protein S5 domain 2-like"/>
    <property type="match status" value="2"/>
</dbReference>
<dbReference type="GO" id="GO:0016020">
    <property type="term" value="C:membrane"/>
    <property type="evidence" value="ECO:0007669"/>
    <property type="project" value="GOC"/>
</dbReference>
<keyword evidence="5 12" id="KW-0444">Lipid biosynthesis</keyword>
<keyword evidence="10 12" id="KW-0443">Lipid metabolism</keyword>
<evidence type="ECO:0000313" key="13">
    <source>
        <dbReference type="EMBL" id="KIX15123.1"/>
    </source>
</evidence>
<dbReference type="STRING" id="1429043.X474_05040"/>
<keyword evidence="14" id="KW-1185">Reference proteome</keyword>
<accession>A0A0D2HXU7</accession>
<evidence type="ECO:0000256" key="8">
    <source>
        <dbReference type="ARBA" id="ARBA00022801"/>
    </source>
</evidence>
<comment type="caution">
    <text evidence="13">The sequence shown here is derived from an EMBL/GenBank/DDBJ whole genome shotgun (WGS) entry which is preliminary data.</text>
</comment>
<feature type="binding site" evidence="12">
    <location>
        <position position="240"/>
    </location>
    <ligand>
        <name>Zn(2+)</name>
        <dbReference type="ChEBI" id="CHEBI:29105"/>
    </ligand>
</feature>
<keyword evidence="13" id="KW-0808">Transferase</keyword>
<comment type="catalytic activity">
    <reaction evidence="11 12">
        <text>a UDP-3-O-[(3R)-3-hydroxyacyl]-N-acetyl-alpha-D-glucosamine + H2O = a UDP-3-O-[(3R)-3-hydroxyacyl]-alpha-D-glucosamine + acetate</text>
        <dbReference type="Rhea" id="RHEA:67816"/>
        <dbReference type="ChEBI" id="CHEBI:15377"/>
        <dbReference type="ChEBI" id="CHEBI:30089"/>
        <dbReference type="ChEBI" id="CHEBI:137740"/>
        <dbReference type="ChEBI" id="CHEBI:173225"/>
        <dbReference type="EC" id="3.5.1.108"/>
    </reaction>
</comment>
<dbReference type="PANTHER" id="PTHR33694:SF1">
    <property type="entry name" value="UDP-3-O-ACYL-N-ACETYLGLUCOSAMINE DEACETYLASE 1, MITOCHONDRIAL-RELATED"/>
    <property type="match status" value="1"/>
</dbReference>
<keyword evidence="9 12" id="KW-0862">Zinc</keyword>
<comment type="cofactor">
    <cofactor evidence="1 12">
        <name>Zn(2+)</name>
        <dbReference type="ChEBI" id="CHEBI:29105"/>
    </cofactor>
</comment>
<keyword evidence="13" id="KW-0012">Acyltransferase</keyword>
<dbReference type="InterPro" id="IPR004463">
    <property type="entry name" value="UDP-acyl_GlcNac_deAcase"/>
</dbReference>
<dbReference type="Gene3D" id="3.30.230.20">
    <property type="entry name" value="lpxc deacetylase, domain 1"/>
    <property type="match status" value="1"/>
</dbReference>
<dbReference type="UniPathway" id="UPA00359">
    <property type="reaction ID" value="UER00478"/>
</dbReference>
<dbReference type="PATRIC" id="fig|1429043.3.peg.1074"/>
<dbReference type="InterPro" id="IPR015870">
    <property type="entry name" value="UDP-acyl_N-AcGlcN_deAcase_N"/>
</dbReference>
<dbReference type="EC" id="3.5.1.108" evidence="4 12"/>
<feature type="binding site" evidence="12">
    <location>
        <position position="79"/>
    </location>
    <ligand>
        <name>Zn(2+)</name>
        <dbReference type="ChEBI" id="CHEBI:29105"/>
    </ligand>
</feature>
<gene>
    <name evidence="12" type="primary">lpxC</name>
    <name evidence="13" type="ORF">X474_05040</name>
</gene>
<dbReference type="EMBL" id="AZAC01000004">
    <property type="protein sequence ID" value="KIX15123.1"/>
    <property type="molecule type" value="Genomic_DNA"/>
</dbReference>
<dbReference type="Proteomes" id="UP000032233">
    <property type="component" value="Unassembled WGS sequence"/>
</dbReference>
<evidence type="ECO:0000256" key="11">
    <source>
        <dbReference type="ARBA" id="ARBA00024535"/>
    </source>
</evidence>
<dbReference type="RefSeq" id="WP_044347059.1">
    <property type="nucleotide sequence ID" value="NZ_AZAC01000004.1"/>
</dbReference>
<evidence type="ECO:0000256" key="9">
    <source>
        <dbReference type="ARBA" id="ARBA00022833"/>
    </source>
</evidence>
<evidence type="ECO:0000256" key="12">
    <source>
        <dbReference type="HAMAP-Rule" id="MF_00388"/>
    </source>
</evidence>
<dbReference type="InterPro" id="IPR020568">
    <property type="entry name" value="Ribosomal_Su5_D2-typ_SF"/>
</dbReference>
<dbReference type="GO" id="GO:0016746">
    <property type="term" value="F:acyltransferase activity"/>
    <property type="evidence" value="ECO:0007669"/>
    <property type="project" value="UniProtKB-KW"/>
</dbReference>
<keyword evidence="6 12" id="KW-0441">Lipid A biosynthesis</keyword>
<evidence type="ECO:0000256" key="1">
    <source>
        <dbReference type="ARBA" id="ARBA00001947"/>
    </source>
</evidence>
<dbReference type="HAMAP" id="MF_00388">
    <property type="entry name" value="LpxC"/>
    <property type="match status" value="1"/>
</dbReference>
<evidence type="ECO:0000256" key="5">
    <source>
        <dbReference type="ARBA" id="ARBA00022516"/>
    </source>
</evidence>
<evidence type="ECO:0000256" key="7">
    <source>
        <dbReference type="ARBA" id="ARBA00022723"/>
    </source>
</evidence>
<dbReference type="GO" id="GO:0046872">
    <property type="term" value="F:metal ion binding"/>
    <property type="evidence" value="ECO:0007669"/>
    <property type="project" value="UniProtKB-KW"/>
</dbReference>
<dbReference type="NCBIfam" id="TIGR00325">
    <property type="entry name" value="lpxC"/>
    <property type="match status" value="1"/>
</dbReference>
<reference evidence="13 14" key="1">
    <citation type="submission" date="2013-11" db="EMBL/GenBank/DDBJ databases">
        <title>Metagenomic analysis of a methanogenic consortium involved in long chain n-alkane degradation.</title>
        <authorList>
            <person name="Davidova I.A."/>
            <person name="Callaghan A.V."/>
            <person name="Wawrik B."/>
            <person name="Pruitt S."/>
            <person name="Marks C."/>
            <person name="Duncan K.E."/>
            <person name="Suflita J.M."/>
        </authorList>
    </citation>
    <scope>NUCLEOTIDE SEQUENCE [LARGE SCALE GENOMIC DNA]</scope>
    <source>
        <strain evidence="13 14">SPR</strain>
    </source>
</reference>
<dbReference type="Pfam" id="PF03331">
    <property type="entry name" value="LpxC"/>
    <property type="match status" value="1"/>
</dbReference>
<evidence type="ECO:0000256" key="4">
    <source>
        <dbReference type="ARBA" id="ARBA00012745"/>
    </source>
</evidence>
<dbReference type="PANTHER" id="PTHR33694">
    <property type="entry name" value="UDP-3-O-ACYL-N-ACETYLGLUCOSAMINE DEACETYLASE 1, MITOCHONDRIAL-RELATED"/>
    <property type="match status" value="1"/>
</dbReference>
<evidence type="ECO:0000256" key="10">
    <source>
        <dbReference type="ARBA" id="ARBA00023098"/>
    </source>
</evidence>
<dbReference type="AlphaFoldDB" id="A0A0D2HXU7"/>
<dbReference type="Gene3D" id="3.30.1700.10">
    <property type="entry name" value="lpxc deacetylase, domain 2"/>
    <property type="match status" value="1"/>
</dbReference>
<dbReference type="OrthoDB" id="9802746at2"/>
<name>A0A0D2HXU7_9BACT</name>
<evidence type="ECO:0000256" key="6">
    <source>
        <dbReference type="ARBA" id="ARBA00022556"/>
    </source>
</evidence>
<comment type="function">
    <text evidence="2 12">Catalyzes the hydrolysis of UDP-3-O-myristoyl-N-acetylglucosamine to form UDP-3-O-myristoylglucosamine and acetate, the committed step in lipid A biosynthesis.</text>
</comment>
<organism evidence="13 14">
    <name type="scientific">Dethiosulfatarculus sandiegensis</name>
    <dbReference type="NCBI Taxonomy" id="1429043"/>
    <lineage>
        <taxon>Bacteria</taxon>
        <taxon>Pseudomonadati</taxon>
        <taxon>Thermodesulfobacteriota</taxon>
        <taxon>Desulfarculia</taxon>
        <taxon>Desulfarculales</taxon>
        <taxon>Desulfarculaceae</taxon>
        <taxon>Dethiosulfatarculus</taxon>
    </lineage>
</organism>
<feature type="active site" description="Proton donor" evidence="12">
    <location>
        <position position="263"/>
    </location>
</feature>
<feature type="binding site" evidence="12">
    <location>
        <position position="236"/>
    </location>
    <ligand>
        <name>Zn(2+)</name>
        <dbReference type="ChEBI" id="CHEBI:29105"/>
    </ligand>
</feature>
<comment type="similarity">
    <text evidence="12">Belongs to the LpxC family.</text>
</comment>
<dbReference type="GO" id="GO:0009245">
    <property type="term" value="P:lipid A biosynthetic process"/>
    <property type="evidence" value="ECO:0007669"/>
    <property type="project" value="UniProtKB-UniRule"/>
</dbReference>
<proteinExistence type="inferred from homology"/>
<dbReference type="GO" id="GO:0103117">
    <property type="term" value="F:UDP-3-O-acyl-N-acetylglucosamine deacetylase activity"/>
    <property type="evidence" value="ECO:0007669"/>
    <property type="project" value="UniProtKB-UniRule"/>
</dbReference>
<dbReference type="InParanoid" id="A0A0D2HXU7"/>
<evidence type="ECO:0000256" key="3">
    <source>
        <dbReference type="ARBA" id="ARBA00005002"/>
    </source>
</evidence>
<dbReference type="InterPro" id="IPR011334">
    <property type="entry name" value="UDP-acyl_GlcNac_deAcase_C"/>
</dbReference>
<sequence length="305" mass="33745">MHYFQRTLKRPVTCTGIGLHSGKKVTLSLRPAEPNTGVLFKRTDVPGSALIPGDVHNVVDTRFCTTVGRGDLRISTVEHLMSALAGLGVDNVLVEVDSPEIPIMDGSSAPFVFLIKNAGLTSQRAPRQFYQVRRKVTISEGDKQVTVMPADEMRVDFTIEFDHPLIRTQRMGFELDSSNYDKNISRARTFGFLSDLAMLKEHNLALGGSLDNAVVVDDYQVLNEDGLRFPDEFVRHKILDFIGDLSLVGRPIVGAFVAHKSGHDLNNQLFRKFLADPQAWELVTPEKPQLQAIPSVAPVLEQAVA</sequence>
<keyword evidence="8 12" id="KW-0378">Hydrolase</keyword>